<sequence length="376" mass="39452">MNPAASGPNHELFPPRSRRTALLASVVSHVVLLGSAVIFWASAGAGTNPVSEVRSVGMAVVHRLPDRTRYVTESQVAQEAQAVSAASVSAANDSAAETTKPNKAASAAKPKGADSAVKPPFDLDSVIAALDAGSSVSLQDSRTETGTGQSDAQATAEDLVMGRIRLGDGRSIDELGDGELIPGRARAGLGAGQTTTQVFGVAGTGATFVYVFDRSESMTAAGGAPLRALKSELIRSLDTLSEKQQFQIIFYNDEADVFKPMGDRIGLVTGEKGTIARAKQFVRNTTAIGGTEHEPALKMALRLAPEVIFFLTDAKIQTMSDAQLDEISRRAESAGTTIHGIQFGTGPSPNGSFVEQLAKRNRGGYRYVDVTSLESE</sequence>
<feature type="compositionally biased region" description="Polar residues" evidence="1">
    <location>
        <begin position="137"/>
        <end position="153"/>
    </location>
</feature>
<keyword evidence="2" id="KW-1133">Transmembrane helix</keyword>
<proteinExistence type="predicted"/>
<name>A0A5C6AAS8_9BACT</name>
<dbReference type="InterPro" id="IPR036465">
    <property type="entry name" value="vWFA_dom_sf"/>
</dbReference>
<dbReference type="EMBL" id="SJPM01000005">
    <property type="protein sequence ID" value="TWT96467.1"/>
    <property type="molecule type" value="Genomic_DNA"/>
</dbReference>
<organism evidence="4 5">
    <name type="scientific">Neorhodopirellula pilleata</name>
    <dbReference type="NCBI Taxonomy" id="2714738"/>
    <lineage>
        <taxon>Bacteria</taxon>
        <taxon>Pseudomonadati</taxon>
        <taxon>Planctomycetota</taxon>
        <taxon>Planctomycetia</taxon>
        <taxon>Pirellulales</taxon>
        <taxon>Pirellulaceae</taxon>
        <taxon>Neorhodopirellula</taxon>
    </lineage>
</organism>
<dbReference type="Pfam" id="PF13768">
    <property type="entry name" value="VWA_3"/>
    <property type="match status" value="1"/>
</dbReference>
<dbReference type="OrthoDB" id="272806at2"/>
<dbReference type="RefSeq" id="WP_146578375.1">
    <property type="nucleotide sequence ID" value="NZ_SJPM01000005.1"/>
</dbReference>
<evidence type="ECO:0000313" key="5">
    <source>
        <dbReference type="Proteomes" id="UP000316213"/>
    </source>
</evidence>
<protein>
    <recommendedName>
        <fullName evidence="3">VWFA domain-containing protein</fullName>
    </recommendedName>
</protein>
<gene>
    <name evidence="4" type="ORF">Pla100_29470</name>
</gene>
<feature type="region of interest" description="Disordered" evidence="1">
    <location>
        <begin position="91"/>
        <end position="116"/>
    </location>
</feature>
<dbReference type="SMART" id="SM00327">
    <property type="entry name" value="VWA"/>
    <property type="match status" value="1"/>
</dbReference>
<dbReference type="SUPFAM" id="SSF53300">
    <property type="entry name" value="vWA-like"/>
    <property type="match status" value="1"/>
</dbReference>
<keyword evidence="2" id="KW-0812">Transmembrane</keyword>
<evidence type="ECO:0000256" key="1">
    <source>
        <dbReference type="SAM" id="MobiDB-lite"/>
    </source>
</evidence>
<keyword evidence="2" id="KW-0472">Membrane</keyword>
<dbReference type="PANTHER" id="PTHR45737:SF6">
    <property type="entry name" value="VON WILLEBRAND FACTOR A DOMAIN-CONTAINING PROTEIN 5A"/>
    <property type="match status" value="1"/>
</dbReference>
<dbReference type="PANTHER" id="PTHR45737">
    <property type="entry name" value="VON WILLEBRAND FACTOR A DOMAIN-CONTAINING PROTEIN 5A"/>
    <property type="match status" value="1"/>
</dbReference>
<feature type="domain" description="VWFA" evidence="3">
    <location>
        <begin position="207"/>
        <end position="376"/>
    </location>
</feature>
<reference evidence="4 5" key="1">
    <citation type="submission" date="2019-02" db="EMBL/GenBank/DDBJ databases">
        <title>Deep-cultivation of Planctomycetes and their phenomic and genomic characterization uncovers novel biology.</title>
        <authorList>
            <person name="Wiegand S."/>
            <person name="Jogler M."/>
            <person name="Boedeker C."/>
            <person name="Pinto D."/>
            <person name="Vollmers J."/>
            <person name="Rivas-Marin E."/>
            <person name="Kohn T."/>
            <person name="Peeters S.H."/>
            <person name="Heuer A."/>
            <person name="Rast P."/>
            <person name="Oberbeckmann S."/>
            <person name="Bunk B."/>
            <person name="Jeske O."/>
            <person name="Meyerdierks A."/>
            <person name="Storesund J.E."/>
            <person name="Kallscheuer N."/>
            <person name="Luecker S."/>
            <person name="Lage O.M."/>
            <person name="Pohl T."/>
            <person name="Merkel B.J."/>
            <person name="Hornburger P."/>
            <person name="Mueller R.-W."/>
            <person name="Bruemmer F."/>
            <person name="Labrenz M."/>
            <person name="Spormann A.M."/>
            <person name="Op Den Camp H."/>
            <person name="Overmann J."/>
            <person name="Amann R."/>
            <person name="Jetten M.S.M."/>
            <person name="Mascher T."/>
            <person name="Medema M.H."/>
            <person name="Devos D.P."/>
            <person name="Kaster A.-K."/>
            <person name="Ovreas L."/>
            <person name="Rohde M."/>
            <person name="Galperin M.Y."/>
            <person name="Jogler C."/>
        </authorList>
    </citation>
    <scope>NUCLEOTIDE SEQUENCE [LARGE SCALE GENOMIC DNA]</scope>
    <source>
        <strain evidence="4 5">Pla100</strain>
    </source>
</reference>
<dbReference type="InterPro" id="IPR002035">
    <property type="entry name" value="VWF_A"/>
</dbReference>
<dbReference type="Proteomes" id="UP000316213">
    <property type="component" value="Unassembled WGS sequence"/>
</dbReference>
<accession>A0A5C6AAS8</accession>
<keyword evidence="5" id="KW-1185">Reference proteome</keyword>
<feature type="transmembrane region" description="Helical" evidence="2">
    <location>
        <begin position="21"/>
        <end position="41"/>
    </location>
</feature>
<dbReference type="Gene3D" id="3.40.50.410">
    <property type="entry name" value="von Willebrand factor, type A domain"/>
    <property type="match status" value="1"/>
</dbReference>
<evidence type="ECO:0000259" key="3">
    <source>
        <dbReference type="PROSITE" id="PS50234"/>
    </source>
</evidence>
<feature type="region of interest" description="Disordered" evidence="1">
    <location>
        <begin position="137"/>
        <end position="156"/>
    </location>
</feature>
<evidence type="ECO:0000313" key="4">
    <source>
        <dbReference type="EMBL" id="TWT96467.1"/>
    </source>
</evidence>
<dbReference type="AlphaFoldDB" id="A0A5C6AAS8"/>
<comment type="caution">
    <text evidence="4">The sequence shown here is derived from an EMBL/GenBank/DDBJ whole genome shotgun (WGS) entry which is preliminary data.</text>
</comment>
<evidence type="ECO:0000256" key="2">
    <source>
        <dbReference type="SAM" id="Phobius"/>
    </source>
</evidence>
<dbReference type="PROSITE" id="PS50234">
    <property type="entry name" value="VWFA"/>
    <property type="match status" value="1"/>
</dbReference>